<dbReference type="Proteomes" id="UP000813427">
    <property type="component" value="Unassembled WGS sequence"/>
</dbReference>
<dbReference type="InterPro" id="IPR045518">
    <property type="entry name" value="2EXR"/>
</dbReference>
<evidence type="ECO:0000313" key="3">
    <source>
        <dbReference type="Proteomes" id="UP000813427"/>
    </source>
</evidence>
<organism evidence="2 3">
    <name type="scientific">Fusarium tricinctum</name>
    <dbReference type="NCBI Taxonomy" id="61284"/>
    <lineage>
        <taxon>Eukaryota</taxon>
        <taxon>Fungi</taxon>
        <taxon>Dikarya</taxon>
        <taxon>Ascomycota</taxon>
        <taxon>Pezizomycotina</taxon>
        <taxon>Sordariomycetes</taxon>
        <taxon>Hypocreomycetidae</taxon>
        <taxon>Hypocreales</taxon>
        <taxon>Nectriaceae</taxon>
        <taxon>Fusarium</taxon>
        <taxon>Fusarium tricinctum species complex</taxon>
    </lineage>
</organism>
<dbReference type="OrthoDB" id="3596450at2759"/>
<evidence type="ECO:0000259" key="1">
    <source>
        <dbReference type="Pfam" id="PF20150"/>
    </source>
</evidence>
<evidence type="ECO:0000313" key="2">
    <source>
        <dbReference type="EMBL" id="KAH7245427.1"/>
    </source>
</evidence>
<dbReference type="Pfam" id="PF20150">
    <property type="entry name" value="2EXR"/>
    <property type="match status" value="1"/>
</dbReference>
<dbReference type="PANTHER" id="PTHR35910:SF1">
    <property type="entry name" value="2EXR DOMAIN-CONTAINING PROTEIN"/>
    <property type="match status" value="1"/>
</dbReference>
<feature type="domain" description="2EXR" evidence="1">
    <location>
        <begin position="6"/>
        <end position="99"/>
    </location>
</feature>
<dbReference type="AlphaFoldDB" id="A0A8K0RTG0"/>
<accession>A0A8K0RTG0</accession>
<comment type="caution">
    <text evidence="2">The sequence shown here is derived from an EMBL/GenBank/DDBJ whole genome shotgun (WGS) entry which is preliminary data.</text>
</comment>
<name>A0A8K0RTG0_9HYPO</name>
<gene>
    <name evidence="2" type="ORF">BKA59DRAFT_544702</name>
</gene>
<dbReference type="PANTHER" id="PTHR35910">
    <property type="entry name" value="2EXR DOMAIN-CONTAINING PROTEIN"/>
    <property type="match status" value="1"/>
</dbReference>
<proteinExistence type="predicted"/>
<reference evidence="2" key="1">
    <citation type="journal article" date="2021" name="Nat. Commun.">
        <title>Genetic determinants of endophytism in the Arabidopsis root mycobiome.</title>
        <authorList>
            <person name="Mesny F."/>
            <person name="Miyauchi S."/>
            <person name="Thiergart T."/>
            <person name="Pickel B."/>
            <person name="Atanasova L."/>
            <person name="Karlsson M."/>
            <person name="Huettel B."/>
            <person name="Barry K.W."/>
            <person name="Haridas S."/>
            <person name="Chen C."/>
            <person name="Bauer D."/>
            <person name="Andreopoulos W."/>
            <person name="Pangilinan J."/>
            <person name="LaButti K."/>
            <person name="Riley R."/>
            <person name="Lipzen A."/>
            <person name="Clum A."/>
            <person name="Drula E."/>
            <person name="Henrissat B."/>
            <person name="Kohler A."/>
            <person name="Grigoriev I.V."/>
            <person name="Martin F.M."/>
            <person name="Hacquard S."/>
        </authorList>
    </citation>
    <scope>NUCLEOTIDE SEQUENCE</scope>
    <source>
        <strain evidence="2">MPI-SDFR-AT-0068</strain>
    </source>
</reference>
<dbReference type="EMBL" id="JAGPXF010000004">
    <property type="protein sequence ID" value="KAH7245427.1"/>
    <property type="molecule type" value="Genomic_DNA"/>
</dbReference>
<protein>
    <recommendedName>
        <fullName evidence="1">2EXR domain-containing protein</fullName>
    </recommendedName>
</protein>
<keyword evidence="3" id="KW-1185">Reference proteome</keyword>
<sequence>MASSTFHPFSRLPTELRLKIWEAACFPFQQHHKGLHYVELLTVGDYSTRMRQMKRKNQHLDSDHSSNSANPSAYIWDVGLWKACKESREVILRHLNIDNPIKVRTDIQEDSSRPVSRENDGNDVQLGYLYNRDNSQQHKLAVRPSQDIFCIRGGNWRPPEYSFEFTDIWIPLVNQAWYALKICNLAFEFDPSWNNNLSKSGFRLSEMIKENSPRGMFAKALYHTADGNTSPQLWIIDKSTPWLRSTDQDIHTVYYDCKHAYVEIAWEDTRSDTTKQARYGLASEFIEDLSFLGQDDYNSYRFRAEMSRLSNSYLNTAEFDVKDAVKLLVRRDNEVKQFTDEDHYDVQNDSDYGTGE</sequence>